<dbReference type="GO" id="GO:0003724">
    <property type="term" value="F:RNA helicase activity"/>
    <property type="evidence" value="ECO:0007669"/>
    <property type="project" value="UniProtKB-EC"/>
</dbReference>
<evidence type="ECO:0000313" key="10">
    <source>
        <dbReference type="Proteomes" id="UP000091820"/>
    </source>
</evidence>
<evidence type="ECO:0000256" key="2">
    <source>
        <dbReference type="ARBA" id="ARBA00022741"/>
    </source>
</evidence>
<dbReference type="SMART" id="SM00490">
    <property type="entry name" value="HELICc"/>
    <property type="match status" value="1"/>
</dbReference>
<dbReference type="GO" id="GO:0010468">
    <property type="term" value="P:regulation of gene expression"/>
    <property type="evidence" value="ECO:0007669"/>
    <property type="project" value="UniProtKB-ARBA"/>
</dbReference>
<dbReference type="Proteomes" id="UP000091820">
    <property type="component" value="Unassembled WGS sequence"/>
</dbReference>
<dbReference type="GO" id="GO:0005524">
    <property type="term" value="F:ATP binding"/>
    <property type="evidence" value="ECO:0007669"/>
    <property type="project" value="UniProtKB-KW"/>
</dbReference>
<proteinExistence type="predicted"/>
<keyword evidence="2" id="KW-0547">Nucleotide-binding</keyword>
<feature type="domain" description="Helicase ATP-binding" evidence="7">
    <location>
        <begin position="52"/>
        <end position="222"/>
    </location>
</feature>
<organism evidence="9 10">
    <name type="scientific">Glossina brevipalpis</name>
    <dbReference type="NCBI Taxonomy" id="37001"/>
    <lineage>
        <taxon>Eukaryota</taxon>
        <taxon>Metazoa</taxon>
        <taxon>Ecdysozoa</taxon>
        <taxon>Arthropoda</taxon>
        <taxon>Hexapoda</taxon>
        <taxon>Insecta</taxon>
        <taxon>Pterygota</taxon>
        <taxon>Neoptera</taxon>
        <taxon>Endopterygota</taxon>
        <taxon>Diptera</taxon>
        <taxon>Brachycera</taxon>
        <taxon>Muscomorpha</taxon>
        <taxon>Hippoboscoidea</taxon>
        <taxon>Glossinidae</taxon>
        <taxon>Glossina</taxon>
    </lineage>
</organism>
<protein>
    <recommendedName>
        <fullName evidence="1">RNA helicase</fullName>
        <ecNumber evidence="1">3.6.4.13</ecNumber>
    </recommendedName>
</protein>
<keyword evidence="3" id="KW-0378">Hydrolase</keyword>
<dbReference type="STRING" id="37001.A0A1A9W8E9"/>
<dbReference type="VEuPathDB" id="VectorBase:GBRI009942"/>
<evidence type="ECO:0000313" key="9">
    <source>
        <dbReference type="EnsemblMetazoa" id="GBRI009942-PA"/>
    </source>
</evidence>
<evidence type="ECO:0000256" key="1">
    <source>
        <dbReference type="ARBA" id="ARBA00012552"/>
    </source>
</evidence>
<dbReference type="SMART" id="SM00487">
    <property type="entry name" value="DEXDc"/>
    <property type="match status" value="1"/>
</dbReference>
<reference evidence="10" key="1">
    <citation type="submission" date="2014-03" db="EMBL/GenBank/DDBJ databases">
        <authorList>
            <person name="Aksoy S."/>
            <person name="Warren W."/>
            <person name="Wilson R.K."/>
        </authorList>
    </citation>
    <scope>NUCLEOTIDE SEQUENCE [LARGE SCALE GENOMIC DNA]</scope>
    <source>
        <strain evidence="10">IAEA</strain>
    </source>
</reference>
<dbReference type="EnsemblMetazoa" id="GBRI009942-RA">
    <property type="protein sequence ID" value="GBRI009942-PA"/>
    <property type="gene ID" value="GBRI009942"/>
</dbReference>
<evidence type="ECO:0000259" key="7">
    <source>
        <dbReference type="PROSITE" id="PS51192"/>
    </source>
</evidence>
<dbReference type="PROSITE" id="PS51194">
    <property type="entry name" value="HELICASE_CTER"/>
    <property type="match status" value="1"/>
</dbReference>
<dbReference type="GO" id="GO:0003676">
    <property type="term" value="F:nucleic acid binding"/>
    <property type="evidence" value="ECO:0007669"/>
    <property type="project" value="InterPro"/>
</dbReference>
<dbReference type="InterPro" id="IPR027417">
    <property type="entry name" value="P-loop_NTPase"/>
</dbReference>
<name>A0A1A9W8E9_9MUSC</name>
<keyword evidence="4" id="KW-0347">Helicase</keyword>
<dbReference type="SUPFAM" id="SSF52540">
    <property type="entry name" value="P-loop containing nucleoside triphosphate hydrolases"/>
    <property type="match status" value="1"/>
</dbReference>
<dbReference type="InterPro" id="IPR014001">
    <property type="entry name" value="Helicase_ATP-bd"/>
</dbReference>
<dbReference type="EC" id="3.6.4.13" evidence="1"/>
<reference evidence="9" key="2">
    <citation type="submission" date="2020-05" db="UniProtKB">
        <authorList>
            <consortium name="EnsemblMetazoa"/>
        </authorList>
    </citation>
    <scope>IDENTIFICATION</scope>
    <source>
        <strain evidence="9">IAEA</strain>
    </source>
</reference>
<evidence type="ECO:0000256" key="3">
    <source>
        <dbReference type="ARBA" id="ARBA00022801"/>
    </source>
</evidence>
<accession>A0A1A9W8E9</accession>
<dbReference type="InterPro" id="IPR011545">
    <property type="entry name" value="DEAD/DEAH_box_helicase_dom"/>
</dbReference>
<feature type="compositionally biased region" description="Acidic residues" evidence="6">
    <location>
        <begin position="665"/>
        <end position="674"/>
    </location>
</feature>
<evidence type="ECO:0000259" key="8">
    <source>
        <dbReference type="PROSITE" id="PS51194"/>
    </source>
</evidence>
<dbReference type="Gene3D" id="3.40.50.300">
    <property type="entry name" value="P-loop containing nucleotide triphosphate hydrolases"/>
    <property type="match status" value="2"/>
</dbReference>
<keyword evidence="10" id="KW-1185">Reference proteome</keyword>
<feature type="region of interest" description="Disordered" evidence="6">
    <location>
        <begin position="665"/>
        <end position="684"/>
    </location>
</feature>
<dbReference type="InterPro" id="IPR001650">
    <property type="entry name" value="Helicase_C-like"/>
</dbReference>
<evidence type="ECO:0000256" key="4">
    <source>
        <dbReference type="ARBA" id="ARBA00022806"/>
    </source>
</evidence>
<dbReference type="CDD" id="cd18787">
    <property type="entry name" value="SF2_C_DEAD"/>
    <property type="match status" value="1"/>
</dbReference>
<dbReference type="PROSITE" id="PS51192">
    <property type="entry name" value="HELICASE_ATP_BIND_1"/>
    <property type="match status" value="1"/>
</dbReference>
<dbReference type="PANTHER" id="PTHR47958">
    <property type="entry name" value="ATP-DEPENDENT RNA HELICASE DBP3"/>
    <property type="match status" value="1"/>
</dbReference>
<feature type="domain" description="Helicase C-terminal" evidence="8">
    <location>
        <begin position="254"/>
        <end position="404"/>
    </location>
</feature>
<dbReference type="Pfam" id="PF00271">
    <property type="entry name" value="Helicase_C"/>
    <property type="match status" value="1"/>
</dbReference>
<keyword evidence="5" id="KW-0067">ATP-binding</keyword>
<evidence type="ECO:0000256" key="5">
    <source>
        <dbReference type="ARBA" id="ARBA00022840"/>
    </source>
</evidence>
<evidence type="ECO:0000256" key="6">
    <source>
        <dbReference type="SAM" id="MobiDB-lite"/>
    </source>
</evidence>
<dbReference type="AlphaFoldDB" id="A0A1A9W8E9"/>
<dbReference type="Pfam" id="PF00270">
    <property type="entry name" value="DEAD"/>
    <property type="match status" value="1"/>
</dbReference>
<dbReference type="GO" id="GO:0016787">
    <property type="term" value="F:hydrolase activity"/>
    <property type="evidence" value="ECO:0007669"/>
    <property type="project" value="UniProtKB-KW"/>
</dbReference>
<sequence length="684" mass="77525">MNEKNVAHQLDYKIRTEDVNLQKVLPFNKMMLIEPMRKGLYAAGIVYPTIIQSAPISVIDILVQSRSTTGKTMNFCCIILQAYKPNITETLSLIVAPTREMAAQIEEVLNRIGKYAQGFHSFCVIGDMNPIGVHKRLQPAKATVGTPGRLVQLTQNEVLNTSQINILILDEAEEMYNHSFRPCLHHKQKGLPAHKQTIAGSATFCDNLKQVLVNIMRSPLQISMENRAIPLLGFKQFTYELPEMKISILEMEDKLDDLRYVFGCLIFGSSQSKADLCRNYLEKNGWPYELISGSQDQKTRLEKFGKFLEFKTHIYLMSRAVDAEYVNLLINMELPQDAITYLQRIGRAGRFGSHGLTITFISSEKDLQFFRKLIGQIDIGMEILKFPSKQSVSDKKPMKENRVLCDFFKSEEDYEAFNREPKNVSPLAIQDIISSSSGNSENKANQSLIMNIVTIRSSIDTNRLRYDSKDSGFNFNILAVVEAERNQEQLLVVQSQLHQSSSQYFSSSNTIDNASSITADISRIQSVLWEKPIATLDNTGALSSNTMVGPFLSSQKLAKLKTLLIDKPFPSELTSPVDFYTDFLNFKEGDSTSEEIDKNTFNFSVATPSNAQECLEELHDGTLLSPQKLAKLRTLLIDKPSPFELTSPMDFYTDFLNFQEGDKEDIEEDLEEEQEQHSKQFCRL</sequence>